<keyword evidence="6 11" id="KW-0560">Oxidoreductase</keyword>
<accession>A0A6F8ZDN2</accession>
<dbReference type="InterPro" id="IPR029009">
    <property type="entry name" value="ASB_dom_sf"/>
</dbReference>
<evidence type="ECO:0000259" key="12">
    <source>
        <dbReference type="PROSITE" id="PS51671"/>
    </source>
</evidence>
<dbReference type="Pfam" id="PF02826">
    <property type="entry name" value="2-Hacid_dh_C"/>
    <property type="match status" value="1"/>
</dbReference>
<organism evidence="13 14">
    <name type="scientific">Candidatus Hydrogenisulfobacillus filiaventi</name>
    <dbReference type="NCBI Taxonomy" id="2707344"/>
    <lineage>
        <taxon>Bacteria</taxon>
        <taxon>Bacillati</taxon>
        <taxon>Bacillota</taxon>
        <taxon>Clostridia</taxon>
        <taxon>Eubacteriales</taxon>
        <taxon>Clostridiales Family XVII. Incertae Sedis</taxon>
        <taxon>Candidatus Hydrogenisulfobacillus</taxon>
    </lineage>
</organism>
<dbReference type="FunFam" id="3.30.70.260:FF:000008">
    <property type="entry name" value="D-3-phosphoglycerate dehydrogenase, chloroplastic"/>
    <property type="match status" value="1"/>
</dbReference>
<dbReference type="Proteomes" id="UP000503399">
    <property type="component" value="Chromosome"/>
</dbReference>
<protein>
    <recommendedName>
        <fullName evidence="4 11">D-3-phosphoglycerate dehydrogenase</fullName>
        <ecNumber evidence="11">1.1.1.95</ecNumber>
    </recommendedName>
</protein>
<dbReference type="SUPFAM" id="SSF51735">
    <property type="entry name" value="NAD(P)-binding Rossmann-fold domains"/>
    <property type="match status" value="1"/>
</dbReference>
<dbReference type="EC" id="1.1.1.95" evidence="11"/>
<dbReference type="PANTHER" id="PTHR42789:SF1">
    <property type="entry name" value="D-ISOMER SPECIFIC 2-HYDROXYACID DEHYDROGENASE FAMILY PROTEIN (AFU_ORTHOLOGUE AFUA_6G10090)"/>
    <property type="match status" value="1"/>
</dbReference>
<evidence type="ECO:0000256" key="7">
    <source>
        <dbReference type="ARBA" id="ARBA00023027"/>
    </source>
</evidence>
<dbReference type="InterPro" id="IPR002912">
    <property type="entry name" value="ACT_dom"/>
</dbReference>
<sequence length="525" mass="56770">MAEERPHILVAEELGPAGLNYLRERAEVEAHKKLPPEELDAHLEGKDAVIIRSSHRITREIVERHPQLKVVARAGSGVDNVDLNACTEYGITVINAPGANAIAAAEHTFGLLLAAMRNIPAGDRHVREGGWNRAAFLGAELHERRLGIIGFGRVGREVARIAQGFRMPIMVFDPYVSADMLTAYRAQGAETLEELVEWADILTIHTPKGGPRLGYELLRRMRKGSVVVNASRGGLFDEDAIVRLLDEGILYRAALDVFAVEPPPADSPLLKRTDVVLTPHLGGSTDEALAKVGLMTAQGVMEALAGRTPFNTVNVPVPVMDPEVIAKLDRATALLGKLFWFFERSLPKTIFLSVNAMPQASVPWLRQSLIARLLEPVSDERVNTVNAMKKAEEHGFRVNVGLEGEAEENKPVTLAVVSGSSTGQPLAEVEVNGALRLKQVGGVPIDAVWPERAILTEHNDRPGVMGQVGTILGQHNVNIAGLTLGRSGPGGPAYMVLAVDEEVPEEALEAIRALPGMNRAAYITL</sequence>
<keyword evidence="8 11" id="KW-0718">Serine biosynthesis</keyword>
<dbReference type="AlphaFoldDB" id="A0A6F8ZDN2"/>
<dbReference type="PROSITE" id="PS00065">
    <property type="entry name" value="D_2_HYDROXYACID_DH_1"/>
    <property type="match status" value="1"/>
</dbReference>
<comment type="function">
    <text evidence="1">Catalyzes the reversible oxidation of 3-phospho-D-glycerate to 3-phosphonooxypyruvate, the first step of the phosphorylated L-serine biosynthesis pathway. Also catalyzes the reversible oxidation of 2-hydroxyglutarate to 2-oxoglutarate.</text>
</comment>
<dbReference type="InterPro" id="IPR006140">
    <property type="entry name" value="D-isomer_DH_NAD-bd"/>
</dbReference>
<comment type="catalytic activity">
    <reaction evidence="10 11">
        <text>(2R)-3-phosphoglycerate + NAD(+) = 3-phosphooxypyruvate + NADH + H(+)</text>
        <dbReference type="Rhea" id="RHEA:12641"/>
        <dbReference type="ChEBI" id="CHEBI:15378"/>
        <dbReference type="ChEBI" id="CHEBI:18110"/>
        <dbReference type="ChEBI" id="CHEBI:57540"/>
        <dbReference type="ChEBI" id="CHEBI:57945"/>
        <dbReference type="ChEBI" id="CHEBI:58272"/>
        <dbReference type="EC" id="1.1.1.95"/>
    </reaction>
</comment>
<evidence type="ECO:0000256" key="6">
    <source>
        <dbReference type="ARBA" id="ARBA00023002"/>
    </source>
</evidence>
<evidence type="ECO:0000256" key="3">
    <source>
        <dbReference type="ARBA" id="ARBA00005854"/>
    </source>
</evidence>
<proteinExistence type="inferred from homology"/>
<dbReference type="Pfam" id="PF01842">
    <property type="entry name" value="ACT"/>
    <property type="match status" value="1"/>
</dbReference>
<gene>
    <name evidence="13" type="ORF">R50_0472</name>
</gene>
<evidence type="ECO:0000313" key="14">
    <source>
        <dbReference type="Proteomes" id="UP000503399"/>
    </source>
</evidence>
<dbReference type="PANTHER" id="PTHR42789">
    <property type="entry name" value="D-ISOMER SPECIFIC 2-HYDROXYACID DEHYDROGENASE FAMILY PROTEIN (AFU_ORTHOLOGUE AFUA_6G10090)"/>
    <property type="match status" value="1"/>
</dbReference>
<evidence type="ECO:0000313" key="13">
    <source>
        <dbReference type="EMBL" id="CAB1127978.1"/>
    </source>
</evidence>
<dbReference type="EMBL" id="LR778114">
    <property type="protein sequence ID" value="CAB1127978.1"/>
    <property type="molecule type" value="Genomic_DNA"/>
</dbReference>
<dbReference type="GO" id="GO:0004617">
    <property type="term" value="F:phosphoglycerate dehydrogenase activity"/>
    <property type="evidence" value="ECO:0007669"/>
    <property type="project" value="UniProtKB-UniRule"/>
</dbReference>
<dbReference type="UniPathway" id="UPA00135">
    <property type="reaction ID" value="UER00196"/>
</dbReference>
<dbReference type="InterPro" id="IPR045865">
    <property type="entry name" value="ACT-like_dom_sf"/>
</dbReference>
<dbReference type="CDD" id="cd12173">
    <property type="entry name" value="PGDH_4"/>
    <property type="match status" value="1"/>
</dbReference>
<dbReference type="PROSITE" id="PS51671">
    <property type="entry name" value="ACT"/>
    <property type="match status" value="1"/>
</dbReference>
<keyword evidence="5 11" id="KW-0028">Amino-acid biosynthesis</keyword>
<dbReference type="InterPro" id="IPR029752">
    <property type="entry name" value="D-isomer_DH_CS1"/>
</dbReference>
<dbReference type="KEGG" id="hfv:R50_0472"/>
<evidence type="ECO:0000256" key="2">
    <source>
        <dbReference type="ARBA" id="ARBA00005216"/>
    </source>
</evidence>
<name>A0A6F8ZDN2_9FIRM</name>
<evidence type="ECO:0000256" key="5">
    <source>
        <dbReference type="ARBA" id="ARBA00022605"/>
    </source>
</evidence>
<dbReference type="Gene3D" id="3.40.50.720">
    <property type="entry name" value="NAD(P)-binding Rossmann-like Domain"/>
    <property type="match status" value="2"/>
</dbReference>
<dbReference type="SUPFAM" id="SSF52283">
    <property type="entry name" value="Formate/glycerate dehydrogenase catalytic domain-like"/>
    <property type="match status" value="1"/>
</dbReference>
<dbReference type="Pfam" id="PF00389">
    <property type="entry name" value="2-Hacid_dh"/>
    <property type="match status" value="1"/>
</dbReference>
<dbReference type="NCBIfam" id="TIGR01327">
    <property type="entry name" value="PGDH"/>
    <property type="match status" value="1"/>
</dbReference>
<dbReference type="InterPro" id="IPR006139">
    <property type="entry name" value="D-isomer_2_OHA_DH_cat_dom"/>
</dbReference>
<dbReference type="CDD" id="cd04902">
    <property type="entry name" value="ACT_3PGDH-xct"/>
    <property type="match status" value="1"/>
</dbReference>
<dbReference type="SUPFAM" id="SSF143548">
    <property type="entry name" value="Serine metabolism enzymes domain"/>
    <property type="match status" value="1"/>
</dbReference>
<evidence type="ECO:0000256" key="1">
    <source>
        <dbReference type="ARBA" id="ARBA00003800"/>
    </source>
</evidence>
<evidence type="ECO:0000256" key="10">
    <source>
        <dbReference type="ARBA" id="ARBA00048731"/>
    </source>
</evidence>
<dbReference type="Gene3D" id="3.30.1330.90">
    <property type="entry name" value="D-3-phosphoglycerate dehydrogenase, domain 3"/>
    <property type="match status" value="1"/>
</dbReference>
<reference evidence="13 14" key="1">
    <citation type="submission" date="2020-02" db="EMBL/GenBank/DDBJ databases">
        <authorList>
            <person name="Hogendoorn C."/>
        </authorList>
    </citation>
    <scope>NUCLEOTIDE SEQUENCE [LARGE SCALE GENOMIC DNA]</scope>
    <source>
        <strain evidence="13">R501</strain>
    </source>
</reference>
<evidence type="ECO:0000256" key="4">
    <source>
        <dbReference type="ARBA" id="ARBA00021582"/>
    </source>
</evidence>
<dbReference type="InterPro" id="IPR036291">
    <property type="entry name" value="NAD(P)-bd_dom_sf"/>
</dbReference>
<dbReference type="SUPFAM" id="SSF55021">
    <property type="entry name" value="ACT-like"/>
    <property type="match status" value="1"/>
</dbReference>
<evidence type="ECO:0000256" key="9">
    <source>
        <dbReference type="ARBA" id="ARBA00048126"/>
    </source>
</evidence>
<comment type="similarity">
    <text evidence="3 11">Belongs to the D-isomer specific 2-hydroxyacid dehydrogenase family.</text>
</comment>
<dbReference type="Gene3D" id="3.30.70.260">
    <property type="match status" value="1"/>
</dbReference>
<keyword evidence="14" id="KW-1185">Reference proteome</keyword>
<comment type="catalytic activity">
    <reaction evidence="9">
        <text>(R)-2-hydroxyglutarate + NAD(+) = 2-oxoglutarate + NADH + H(+)</text>
        <dbReference type="Rhea" id="RHEA:49612"/>
        <dbReference type="ChEBI" id="CHEBI:15378"/>
        <dbReference type="ChEBI" id="CHEBI:15801"/>
        <dbReference type="ChEBI" id="CHEBI:16810"/>
        <dbReference type="ChEBI" id="CHEBI:57540"/>
        <dbReference type="ChEBI" id="CHEBI:57945"/>
        <dbReference type="EC" id="1.1.1.399"/>
    </reaction>
</comment>
<feature type="domain" description="ACT" evidence="12">
    <location>
        <begin position="453"/>
        <end position="525"/>
    </location>
</feature>
<dbReference type="GO" id="GO:0006564">
    <property type="term" value="P:L-serine biosynthetic process"/>
    <property type="evidence" value="ECO:0007669"/>
    <property type="project" value="UniProtKB-UniRule"/>
</dbReference>
<dbReference type="InterPro" id="IPR006236">
    <property type="entry name" value="PGDH"/>
</dbReference>
<dbReference type="InterPro" id="IPR050857">
    <property type="entry name" value="D-2-hydroxyacid_DH"/>
</dbReference>
<evidence type="ECO:0000256" key="8">
    <source>
        <dbReference type="ARBA" id="ARBA00023299"/>
    </source>
</evidence>
<keyword evidence="7 11" id="KW-0520">NAD</keyword>
<dbReference type="GO" id="GO:0051287">
    <property type="term" value="F:NAD binding"/>
    <property type="evidence" value="ECO:0007669"/>
    <property type="project" value="UniProtKB-UniRule"/>
</dbReference>
<evidence type="ECO:0000256" key="11">
    <source>
        <dbReference type="RuleBase" id="RU363003"/>
    </source>
</evidence>
<comment type="pathway">
    <text evidence="2 11">Amino-acid biosynthesis; L-serine biosynthesis; L-serine from 3-phospho-D-glycerate: step 1/3.</text>
</comment>